<gene>
    <name evidence="1" type="ORF">KNW02_16830</name>
</gene>
<organism evidence="1 2">
    <name type="scientific">Paracoccus marinaquae</name>
    <dbReference type="NCBI Taxonomy" id="2841926"/>
    <lineage>
        <taxon>Bacteria</taxon>
        <taxon>Pseudomonadati</taxon>
        <taxon>Pseudomonadota</taxon>
        <taxon>Alphaproteobacteria</taxon>
        <taxon>Rhodobacterales</taxon>
        <taxon>Paracoccaceae</taxon>
        <taxon>Paracoccus</taxon>
    </lineage>
</organism>
<keyword evidence="2" id="KW-1185">Reference proteome</keyword>
<evidence type="ECO:0000313" key="2">
    <source>
        <dbReference type="Proteomes" id="UP001166191"/>
    </source>
</evidence>
<dbReference type="RefSeq" id="WP_216034394.1">
    <property type="nucleotide sequence ID" value="NZ_JAHKNG010000040.1"/>
</dbReference>
<dbReference type="EMBL" id="JAHKNG010000040">
    <property type="protein sequence ID" value="MBU3031773.1"/>
    <property type="molecule type" value="Genomic_DNA"/>
</dbReference>
<proteinExistence type="predicted"/>
<comment type="caution">
    <text evidence="1">The sequence shown here is derived from an EMBL/GenBank/DDBJ whole genome shotgun (WGS) entry which is preliminary data.</text>
</comment>
<accession>A0ABS6AME3</accession>
<evidence type="ECO:0000313" key="1">
    <source>
        <dbReference type="EMBL" id="MBU3031773.1"/>
    </source>
</evidence>
<protein>
    <submittedName>
        <fullName evidence="1">Uncharacterized protein</fullName>
    </submittedName>
</protein>
<name>A0ABS6AME3_9RHOB</name>
<sequence>MATIVDRVTRYTVIFRNNDRWKGPFIALYQIIHNLMSQAAKPINVTLATHIPIK</sequence>
<dbReference type="Proteomes" id="UP001166191">
    <property type="component" value="Unassembled WGS sequence"/>
</dbReference>
<reference evidence="1" key="1">
    <citation type="submission" date="2021-06" db="EMBL/GenBank/DDBJ databases">
        <title>Paracoccus bacterium XHP0099 sp. nov., isolated from the surface waters of the Yellow Sea.</title>
        <authorList>
            <person name="Xue H."/>
            <person name="Zhang D."/>
        </authorList>
    </citation>
    <scope>NUCLEOTIDE SEQUENCE</scope>
    <source>
        <strain evidence="1">XHP0099</strain>
    </source>
</reference>